<protein>
    <submittedName>
        <fullName evidence="1">Uncharacterized protein</fullName>
    </submittedName>
</protein>
<keyword evidence="2" id="KW-1185">Reference proteome</keyword>
<gene>
    <name evidence="1" type="ORF">DL346_00335</name>
</gene>
<dbReference type="OrthoDB" id="2644100at2"/>
<dbReference type="Pfam" id="PF26325">
    <property type="entry name" value="YhjD"/>
    <property type="match status" value="1"/>
</dbReference>
<organism evidence="1 2">
    <name type="scientific">Paenibacillus montanisoli</name>
    <dbReference type="NCBI Taxonomy" id="2081970"/>
    <lineage>
        <taxon>Bacteria</taxon>
        <taxon>Bacillati</taxon>
        <taxon>Bacillota</taxon>
        <taxon>Bacilli</taxon>
        <taxon>Bacillales</taxon>
        <taxon>Paenibacillaceae</taxon>
        <taxon>Paenibacillus</taxon>
    </lineage>
</organism>
<name>A0A328U6F8_9BACL</name>
<evidence type="ECO:0000313" key="2">
    <source>
        <dbReference type="Proteomes" id="UP000249260"/>
    </source>
</evidence>
<dbReference type="RefSeq" id="WP_112879989.1">
    <property type="nucleotide sequence ID" value="NZ_QLUW01000001.1"/>
</dbReference>
<sequence length="158" mass="18574">MSILEGNGRWTTKFMSPEHKAQYLEQKNEEMQGKPQALSQQIMITVRDSVLLPMMMNVIEKNRKEIERSNYSLKGLYTASADALLDLVHDDLVKVKKELRELHIKVIEDDRIDDAIHYRFIYKGYEHKFALMRFVVRSEISVRLGRYIAALFQKQKPS</sequence>
<dbReference type="Proteomes" id="UP000249260">
    <property type="component" value="Unassembled WGS sequence"/>
</dbReference>
<accession>A0A328U6F8</accession>
<dbReference type="EMBL" id="QLUW01000001">
    <property type="protein sequence ID" value="RAP76991.1"/>
    <property type="molecule type" value="Genomic_DNA"/>
</dbReference>
<reference evidence="1 2" key="1">
    <citation type="submission" date="2018-06" db="EMBL/GenBank/DDBJ databases">
        <title>Paenibacillus montanisoli sp. nov., isolated from mountain area soil.</title>
        <authorList>
            <person name="Wu M."/>
        </authorList>
    </citation>
    <scope>NUCLEOTIDE SEQUENCE [LARGE SCALE GENOMIC DNA]</scope>
    <source>
        <strain evidence="1 2">RA17</strain>
    </source>
</reference>
<comment type="caution">
    <text evidence="1">The sequence shown here is derived from an EMBL/GenBank/DDBJ whole genome shotgun (WGS) entry which is preliminary data.</text>
</comment>
<dbReference type="InterPro" id="IPR058600">
    <property type="entry name" value="YhjD-like"/>
</dbReference>
<dbReference type="AlphaFoldDB" id="A0A328U6F8"/>
<proteinExistence type="predicted"/>
<evidence type="ECO:0000313" key="1">
    <source>
        <dbReference type="EMBL" id="RAP76991.1"/>
    </source>
</evidence>